<accession>A0ABD2MN54</accession>
<name>A0ABD2MN54_9CUCU</name>
<evidence type="ECO:0000256" key="1">
    <source>
        <dbReference type="ARBA" id="ARBA00022460"/>
    </source>
</evidence>
<evidence type="ECO:0000313" key="5">
    <source>
        <dbReference type="Proteomes" id="UP001516400"/>
    </source>
</evidence>
<evidence type="ECO:0008006" key="6">
    <source>
        <dbReference type="Google" id="ProtNLM"/>
    </source>
</evidence>
<evidence type="ECO:0000256" key="3">
    <source>
        <dbReference type="SAM" id="SignalP"/>
    </source>
</evidence>
<dbReference type="PANTHER" id="PTHR10380:SF196">
    <property type="entry name" value="CUTICULAR PROTEIN 72EA"/>
    <property type="match status" value="1"/>
</dbReference>
<dbReference type="GO" id="GO:0042302">
    <property type="term" value="F:structural constituent of cuticle"/>
    <property type="evidence" value="ECO:0007669"/>
    <property type="project" value="UniProtKB-UniRule"/>
</dbReference>
<keyword evidence="3" id="KW-0732">Signal</keyword>
<dbReference type="PROSITE" id="PS00233">
    <property type="entry name" value="CHIT_BIND_RR_1"/>
    <property type="match status" value="1"/>
</dbReference>
<dbReference type="Pfam" id="PF00379">
    <property type="entry name" value="Chitin_bind_4"/>
    <property type="match status" value="2"/>
</dbReference>
<protein>
    <recommendedName>
        <fullName evidence="6">Cuticle protein 6</fullName>
    </recommendedName>
</protein>
<sequence length="356" mass="38178">MNLLILLSAATLATLSEGSGVTIGLNPALHPIHSLYHSQDYNGQYTYGYATPMITRNEVRTMDGMTRGGYSYMDSNGILQTVHYTSDPIHGFQVAATNLPQDLPDVAAAKARHLALFSTISAERSVNAVPQVALPQPVQDLPEVVAARQAHLAAMEAARAGIMPQPVQDTPEVAKAKAEHLSILEATRIRDESLRRAINLSPVSQPTSDGIISVPSQPAPINSGTPVEYQPATVSNNLGLYSYGYVGPLSSQIETKNANGITRGGYSFIDANGKLQTVRYIADDINGFRVQATNLLTDSSLQNINTPSPVIPQTNNAPQEVGKIISNRGGFLVNVDNSLQGEGNIKDVLFTQETQF</sequence>
<dbReference type="InterPro" id="IPR031311">
    <property type="entry name" value="CHIT_BIND_RR_consensus"/>
</dbReference>
<dbReference type="PROSITE" id="PS51155">
    <property type="entry name" value="CHIT_BIND_RR_2"/>
    <property type="match status" value="2"/>
</dbReference>
<dbReference type="InterPro" id="IPR050468">
    <property type="entry name" value="Cuticle_Struct_Prot"/>
</dbReference>
<evidence type="ECO:0000313" key="4">
    <source>
        <dbReference type="EMBL" id="KAL3267826.1"/>
    </source>
</evidence>
<dbReference type="AlphaFoldDB" id="A0ABD2MN54"/>
<proteinExistence type="predicted"/>
<comment type="caution">
    <text evidence="4">The sequence shown here is derived from an EMBL/GenBank/DDBJ whole genome shotgun (WGS) entry which is preliminary data.</text>
</comment>
<keyword evidence="5" id="KW-1185">Reference proteome</keyword>
<evidence type="ECO:0000256" key="2">
    <source>
        <dbReference type="PROSITE-ProRule" id="PRU00497"/>
    </source>
</evidence>
<dbReference type="Proteomes" id="UP001516400">
    <property type="component" value="Unassembled WGS sequence"/>
</dbReference>
<dbReference type="EMBL" id="JABFTP020000021">
    <property type="protein sequence ID" value="KAL3267826.1"/>
    <property type="molecule type" value="Genomic_DNA"/>
</dbReference>
<feature type="signal peptide" evidence="3">
    <location>
        <begin position="1"/>
        <end position="18"/>
    </location>
</feature>
<organism evidence="4 5">
    <name type="scientific">Cryptolaemus montrouzieri</name>
    <dbReference type="NCBI Taxonomy" id="559131"/>
    <lineage>
        <taxon>Eukaryota</taxon>
        <taxon>Metazoa</taxon>
        <taxon>Ecdysozoa</taxon>
        <taxon>Arthropoda</taxon>
        <taxon>Hexapoda</taxon>
        <taxon>Insecta</taxon>
        <taxon>Pterygota</taxon>
        <taxon>Neoptera</taxon>
        <taxon>Endopterygota</taxon>
        <taxon>Coleoptera</taxon>
        <taxon>Polyphaga</taxon>
        <taxon>Cucujiformia</taxon>
        <taxon>Coccinelloidea</taxon>
        <taxon>Coccinellidae</taxon>
        <taxon>Scymninae</taxon>
        <taxon>Scymnini</taxon>
        <taxon>Cryptolaemus</taxon>
    </lineage>
</organism>
<dbReference type="InterPro" id="IPR000618">
    <property type="entry name" value="Insect_cuticle"/>
</dbReference>
<keyword evidence="1 2" id="KW-0193">Cuticle</keyword>
<gene>
    <name evidence="4" type="ORF">HHI36_006959</name>
</gene>
<dbReference type="PANTHER" id="PTHR10380">
    <property type="entry name" value="CUTICLE PROTEIN"/>
    <property type="match status" value="1"/>
</dbReference>
<reference evidence="4 5" key="1">
    <citation type="journal article" date="2021" name="BMC Biol.">
        <title>Horizontally acquired antibacterial genes associated with adaptive radiation of ladybird beetles.</title>
        <authorList>
            <person name="Li H.S."/>
            <person name="Tang X.F."/>
            <person name="Huang Y.H."/>
            <person name="Xu Z.Y."/>
            <person name="Chen M.L."/>
            <person name="Du X.Y."/>
            <person name="Qiu B.Y."/>
            <person name="Chen P.T."/>
            <person name="Zhang W."/>
            <person name="Slipinski A."/>
            <person name="Escalona H.E."/>
            <person name="Waterhouse R.M."/>
            <person name="Zwick A."/>
            <person name="Pang H."/>
        </authorList>
    </citation>
    <scope>NUCLEOTIDE SEQUENCE [LARGE SCALE GENOMIC DNA]</scope>
    <source>
        <strain evidence="4">SYSU2018</strain>
    </source>
</reference>
<feature type="chain" id="PRO_5044828730" description="Cuticle protein 6" evidence="3">
    <location>
        <begin position="19"/>
        <end position="356"/>
    </location>
</feature>